<dbReference type="PROSITE" id="PS50012">
    <property type="entry name" value="RCC1_3"/>
    <property type="match status" value="3"/>
</dbReference>
<dbReference type="PRINTS" id="PR00633">
    <property type="entry name" value="RCCNDNSATION"/>
</dbReference>
<feature type="repeat" description="RCC1" evidence="3">
    <location>
        <begin position="274"/>
        <end position="326"/>
    </location>
</feature>
<dbReference type="Gene3D" id="2.60.40.10">
    <property type="entry name" value="Immunoglobulins"/>
    <property type="match status" value="1"/>
</dbReference>
<feature type="repeat" description="RCC1" evidence="3">
    <location>
        <begin position="157"/>
        <end position="219"/>
    </location>
</feature>
<dbReference type="SUPFAM" id="SSF81296">
    <property type="entry name" value="E set domains"/>
    <property type="match status" value="1"/>
</dbReference>
<evidence type="ECO:0000313" key="6">
    <source>
        <dbReference type="EMBL" id="CCA17612.1"/>
    </source>
</evidence>
<feature type="domain" description="RCC1-like" evidence="5">
    <location>
        <begin position="36"/>
        <end position="376"/>
    </location>
</feature>
<keyword evidence="2" id="KW-0677">Repeat</keyword>
<reference evidence="6" key="2">
    <citation type="submission" date="2011-02" db="EMBL/GenBank/DDBJ databases">
        <authorList>
            <person name="MacLean D."/>
        </authorList>
    </citation>
    <scope>NUCLEOTIDE SEQUENCE</scope>
</reference>
<evidence type="ECO:0000256" key="3">
    <source>
        <dbReference type="PROSITE-ProRule" id="PRU00235"/>
    </source>
</evidence>
<dbReference type="AlphaFoldDB" id="F0W901"/>
<sequence>MESEGRNGTLFVIDGKGGEQVTALHHFQAEKVSGMAGNYGSIGILTQPSAVFWVVRHEDHHYEVAENIEMQQIAFGKSHVLLLSHGKIYSSGSAHKALLSTQRIRSLGKVRAKTQAIIDLQNKTQESLMKCITEKFTCKFIKIAAGTHHSAAITENGELYTWGRNFEGQLGHGIPKLHLDHTVGIGFCAWPKYVQAFYTRPAVQDVCCGDAFTVVLLRSGVVYRFGEHMTGRAKDIKEENSSGICILIEKGSDGAPFCKIAAGSNHALLMTQNGEAFATGFNTSGQLGVCHDRVPVATLEAVRVDSTQTWKEVCAGENTSAAISDDGNVYLWGSHSFNEANGRQENRFCSQNWRCTPTPVKGLQSTSISHVLCGLNGVLLFAPSRVMSLEPDSGDIDGGYELIIHGSGFSSSENLTCRFIPLTEGRLVRGSVARFNAASNTIRCQVPKFKLPGQFAVEIAMNGKDFTTNGCVFEAFETPKVVAVSIRETNISEPERFWIKVEGDIPRRFLPLLRFASCEKLGQGWPHSFDLVGDVHRMEEETGTADQQVEIHIILPDLRDVLRGKSLSPGMPYKFEVSYNNGAHFQPVLRTESLVSHSIYMHHTTIERITPNSFVLSLSQEFDVLLSHYDPVMECISAEIRCREDECKIPLRIDRVEHATLKCSLTEMEEWDIPSADGERWIELWRQKGTQCLPFDVHIAVGNRHVSLPAGSTPSSTVYGVLSTGSTQTLKPNCGLFTGGTSVRMYSEAFQFTTDNAKIAIAVDENRIEIEAVCVLEADPLGTANDLSTHCVIFDMPATSIDSEDSTGKKEALVSVALDGQHYTDTNVIFTYYNPPLLLSLEPRKVTIGTKVTLSIASELAPTETARVRLTSDTSDLCVVVLIAVETSGSVSFFMPEIPNWSSTANVLVAFALNGQQFVAIKEAVTTGTTKGKASLNEKSLQAQNELNEAQAILIYEP</sequence>
<name>F0W901_9STRA</name>
<organism evidence="6">
    <name type="scientific">Albugo laibachii Nc14</name>
    <dbReference type="NCBI Taxonomy" id="890382"/>
    <lineage>
        <taxon>Eukaryota</taxon>
        <taxon>Sar</taxon>
        <taxon>Stramenopiles</taxon>
        <taxon>Oomycota</taxon>
        <taxon>Peronosporomycetes</taxon>
        <taxon>Albuginales</taxon>
        <taxon>Albuginaceae</taxon>
        <taxon>Albugo</taxon>
    </lineage>
</organism>
<evidence type="ECO:0000259" key="5">
    <source>
        <dbReference type="Pfam" id="PF25390"/>
    </source>
</evidence>
<dbReference type="Gene3D" id="2.130.10.30">
    <property type="entry name" value="Regulator of chromosome condensation 1/beta-lactamase-inhibitor protein II"/>
    <property type="match status" value="1"/>
</dbReference>
<protein>
    <submittedName>
        <fullName evidence="6">Uncharacterized protein AlNc14C37G3271</fullName>
    </submittedName>
</protein>
<feature type="repeat" description="RCC1" evidence="3">
    <location>
        <begin position="327"/>
        <end position="384"/>
    </location>
</feature>
<dbReference type="PANTHER" id="PTHR45982">
    <property type="entry name" value="REGULATOR OF CHROMOSOME CONDENSATION"/>
    <property type="match status" value="1"/>
</dbReference>
<gene>
    <name evidence="6" type="primary">AlNc14C37G3271</name>
    <name evidence="6" type="ORF">ALNC14_037550</name>
</gene>
<dbReference type="InterPro" id="IPR051553">
    <property type="entry name" value="Ran_GTPase-activating"/>
</dbReference>
<dbReference type="PANTHER" id="PTHR45982:SF1">
    <property type="entry name" value="REGULATOR OF CHROMOSOME CONDENSATION"/>
    <property type="match status" value="1"/>
</dbReference>
<evidence type="ECO:0000256" key="2">
    <source>
        <dbReference type="ARBA" id="ARBA00022737"/>
    </source>
</evidence>
<dbReference type="HOGENOM" id="CLU_309621_0_0_1"/>
<evidence type="ECO:0000256" key="1">
    <source>
        <dbReference type="ARBA" id="ARBA00022658"/>
    </source>
</evidence>
<accession>F0W901</accession>
<dbReference type="PROSITE" id="PS00626">
    <property type="entry name" value="RCC1_2"/>
    <property type="match status" value="2"/>
</dbReference>
<dbReference type="InterPro" id="IPR014756">
    <property type="entry name" value="Ig_E-set"/>
</dbReference>
<dbReference type="InterPro" id="IPR000408">
    <property type="entry name" value="Reg_chr_condens"/>
</dbReference>
<dbReference type="InterPro" id="IPR009091">
    <property type="entry name" value="RCC1/BLIP-II"/>
</dbReference>
<feature type="domain" description="IPT/TIG" evidence="4">
    <location>
        <begin position="386"/>
        <end position="474"/>
    </location>
</feature>
<dbReference type="Pfam" id="PF25390">
    <property type="entry name" value="WD40_RLD"/>
    <property type="match status" value="1"/>
</dbReference>
<evidence type="ECO:0000259" key="4">
    <source>
        <dbReference type="Pfam" id="PF01833"/>
    </source>
</evidence>
<reference evidence="6" key="1">
    <citation type="journal article" date="2011" name="PLoS Biol.">
        <title>Gene gain and loss during evolution of obligate parasitism in the white rust pathogen of Arabidopsis thaliana.</title>
        <authorList>
            <person name="Kemen E."/>
            <person name="Gardiner A."/>
            <person name="Schultz-Larsen T."/>
            <person name="Kemen A.C."/>
            <person name="Balmuth A.L."/>
            <person name="Robert-Seilaniantz A."/>
            <person name="Bailey K."/>
            <person name="Holub E."/>
            <person name="Studholme D.J."/>
            <person name="Maclean D."/>
            <person name="Jones J.D."/>
        </authorList>
    </citation>
    <scope>NUCLEOTIDE SEQUENCE</scope>
</reference>
<dbReference type="CDD" id="cd00102">
    <property type="entry name" value="IPT"/>
    <property type="match status" value="1"/>
</dbReference>
<dbReference type="Pfam" id="PF01833">
    <property type="entry name" value="TIG"/>
    <property type="match status" value="1"/>
</dbReference>
<dbReference type="EMBL" id="FR824082">
    <property type="protein sequence ID" value="CCA17612.1"/>
    <property type="molecule type" value="Genomic_DNA"/>
</dbReference>
<dbReference type="InterPro" id="IPR002909">
    <property type="entry name" value="IPT_dom"/>
</dbReference>
<dbReference type="SUPFAM" id="SSF50985">
    <property type="entry name" value="RCC1/BLIP-II"/>
    <property type="match status" value="1"/>
</dbReference>
<keyword evidence="1" id="KW-0344">Guanine-nucleotide releasing factor</keyword>
<proteinExistence type="predicted"/>
<dbReference type="InterPro" id="IPR058923">
    <property type="entry name" value="RCC1-like_dom"/>
</dbReference>
<dbReference type="InterPro" id="IPR013783">
    <property type="entry name" value="Ig-like_fold"/>
</dbReference>